<evidence type="ECO:0000313" key="15">
    <source>
        <dbReference type="EMBL" id="PGH27126.1"/>
    </source>
</evidence>
<dbReference type="Gene3D" id="1.20.140.20">
    <property type="entry name" value="Alpha-ketoacid/pyruvate dehydrogenase kinase, N-terminal domain"/>
    <property type="match status" value="1"/>
</dbReference>
<dbReference type="EMBL" id="PDNA01000009">
    <property type="protein sequence ID" value="PGH27126.1"/>
    <property type="molecule type" value="Genomic_DNA"/>
</dbReference>
<feature type="domain" description="Branched-chain alpha-ketoacid dehydrogenase kinase/Pyruvate dehydrogenase kinase N-terminal" evidence="14">
    <location>
        <begin position="58"/>
        <end position="221"/>
    </location>
</feature>
<keyword evidence="9" id="KW-1133">Transmembrane helix</keyword>
<dbReference type="STRING" id="1447883.A0A2B7YZL5"/>
<keyword evidence="10 12" id="KW-0496">Mitochondrion</keyword>
<name>A0A2B7YZL5_POLH7</name>
<keyword evidence="11" id="KW-0472">Membrane</keyword>
<comment type="subcellular location">
    <subcellularLocation>
        <location evidence="1">Membrane</location>
    </subcellularLocation>
    <subcellularLocation>
        <location evidence="12">Mitochondrion matrix</location>
    </subcellularLocation>
</comment>
<dbReference type="GO" id="GO:0005759">
    <property type="term" value="C:mitochondrial matrix"/>
    <property type="evidence" value="ECO:0007669"/>
    <property type="project" value="UniProtKB-SubCell"/>
</dbReference>
<keyword evidence="4 12" id="KW-0808">Transferase</keyword>
<dbReference type="OrthoDB" id="407390at2759"/>
<feature type="region of interest" description="Disordered" evidence="13">
    <location>
        <begin position="1269"/>
        <end position="1288"/>
    </location>
</feature>
<evidence type="ECO:0000259" key="14">
    <source>
        <dbReference type="Pfam" id="PF10436"/>
    </source>
</evidence>
<evidence type="ECO:0000256" key="10">
    <source>
        <dbReference type="ARBA" id="ARBA00023128"/>
    </source>
</evidence>
<feature type="compositionally biased region" description="Polar residues" evidence="13">
    <location>
        <begin position="1211"/>
        <end position="1228"/>
    </location>
</feature>
<dbReference type="InterPro" id="IPR018955">
    <property type="entry name" value="BCDHK/PDK_N"/>
</dbReference>
<feature type="region of interest" description="Disordered" evidence="13">
    <location>
        <begin position="1095"/>
        <end position="1159"/>
    </location>
</feature>
<evidence type="ECO:0000256" key="5">
    <source>
        <dbReference type="ARBA" id="ARBA00022692"/>
    </source>
</evidence>
<evidence type="ECO:0000256" key="1">
    <source>
        <dbReference type="ARBA" id="ARBA00004370"/>
    </source>
</evidence>
<evidence type="ECO:0000256" key="11">
    <source>
        <dbReference type="ARBA" id="ARBA00023136"/>
    </source>
</evidence>
<evidence type="ECO:0000256" key="8">
    <source>
        <dbReference type="ARBA" id="ARBA00022840"/>
    </source>
</evidence>
<keyword evidence="7 12" id="KW-0418">Kinase</keyword>
<dbReference type="InterPro" id="IPR036890">
    <property type="entry name" value="HATPase_C_sf"/>
</dbReference>
<accession>A0A2B7YZL5</accession>
<comment type="caution">
    <text evidence="15">The sequence shown here is derived from an EMBL/GenBank/DDBJ whole genome shotgun (WGS) entry which is preliminary data.</text>
</comment>
<reference evidence="15 16" key="1">
    <citation type="submission" date="2017-10" db="EMBL/GenBank/DDBJ databases">
        <title>Comparative genomics in systemic dimorphic fungi from Ajellomycetaceae.</title>
        <authorList>
            <person name="Munoz J.F."/>
            <person name="Mcewen J.G."/>
            <person name="Clay O.K."/>
            <person name="Cuomo C.A."/>
        </authorList>
    </citation>
    <scope>NUCLEOTIDE SEQUENCE [LARGE SCALE GENOMIC DNA]</scope>
    <source>
        <strain evidence="15 16">UAMH7299</strain>
    </source>
</reference>
<dbReference type="GO" id="GO:0004740">
    <property type="term" value="F:pyruvate dehydrogenase (acetyl-transferring) kinase activity"/>
    <property type="evidence" value="ECO:0007669"/>
    <property type="project" value="TreeGrafter"/>
</dbReference>
<dbReference type="SUPFAM" id="SSF55874">
    <property type="entry name" value="ATPase domain of HSP90 chaperone/DNA topoisomerase II/histidine kinase"/>
    <property type="match status" value="1"/>
</dbReference>
<dbReference type="InterPro" id="IPR036784">
    <property type="entry name" value="AK/P_DHK_N_sf"/>
</dbReference>
<evidence type="ECO:0000256" key="6">
    <source>
        <dbReference type="ARBA" id="ARBA00022741"/>
    </source>
</evidence>
<evidence type="ECO:0000256" key="12">
    <source>
        <dbReference type="RuleBase" id="RU366032"/>
    </source>
</evidence>
<evidence type="ECO:0000256" key="3">
    <source>
        <dbReference type="ARBA" id="ARBA00009530"/>
    </source>
</evidence>
<evidence type="ECO:0000256" key="4">
    <source>
        <dbReference type="ARBA" id="ARBA00022679"/>
    </source>
</evidence>
<feature type="region of interest" description="Disordered" evidence="13">
    <location>
        <begin position="1367"/>
        <end position="1386"/>
    </location>
</feature>
<organism evidence="15 16">
    <name type="scientific">Polytolypa hystricis (strain UAMH7299)</name>
    <dbReference type="NCBI Taxonomy" id="1447883"/>
    <lineage>
        <taxon>Eukaryota</taxon>
        <taxon>Fungi</taxon>
        <taxon>Dikarya</taxon>
        <taxon>Ascomycota</taxon>
        <taxon>Pezizomycotina</taxon>
        <taxon>Eurotiomycetes</taxon>
        <taxon>Eurotiomycetidae</taxon>
        <taxon>Onygenales</taxon>
        <taxon>Onygenales incertae sedis</taxon>
        <taxon>Polytolypa</taxon>
    </lineage>
</organism>
<evidence type="ECO:0000256" key="13">
    <source>
        <dbReference type="SAM" id="MobiDB-lite"/>
    </source>
</evidence>
<dbReference type="Pfam" id="PF10436">
    <property type="entry name" value="BCDHK_Adom3"/>
    <property type="match status" value="1"/>
</dbReference>
<feature type="region of interest" description="Disordered" evidence="13">
    <location>
        <begin position="376"/>
        <end position="397"/>
    </location>
</feature>
<dbReference type="PANTHER" id="PTHR11947">
    <property type="entry name" value="PYRUVATE DEHYDROGENASE KINASE"/>
    <property type="match status" value="1"/>
</dbReference>
<dbReference type="Proteomes" id="UP000224634">
    <property type="component" value="Unassembled WGS sequence"/>
</dbReference>
<keyword evidence="6 12" id="KW-0547">Nucleotide-binding</keyword>
<dbReference type="Gene3D" id="3.30.565.10">
    <property type="entry name" value="Histidine kinase-like ATPase, C-terminal domain"/>
    <property type="match status" value="1"/>
</dbReference>
<comment type="similarity">
    <text evidence="3">Belongs to the UPF0057 (PMP3) family.</text>
</comment>
<sequence>MSNGDSHTRELACVKPALGTSIPYAVSRYYYSTAERHSPPPWRPGSALDEWVEREIRPISLRQLTFFGRTLTESRLISSANYVRTELPTRLAHRLRDMQKLPYVVVTNPHLSLVYELYYKAFERFRGVSEIRTLADNDKYCDILRDTLKEHLTVIPNLAMGVLECQALIKPDEMDRFMNTLLRARISRRVIAEQHLALTETFNAPWHFPDRTDLNTEFVGEVFLKCNAKEVVERCGKLAQDLMKQTLGPESRVPEIVVRGHLEATFPYILGHLEYIIGELLRNSIQAVCERFHRSPNNPPPIEVLICETPQHVIIRVSDQGGGVPRDILPSIWSFCKGPRTQSRLQNLEQVPAMAATMQELKISDISKAGQSPQYTHQSIMSDTGHRESSLSTLSSRPPDLRLGMGLPMSRVYAEYWAGSLELHSLEGYGVDAFLQVSKLGNKNEQVVMRASIDAEKLIVDHCRRLPSMLFQVLWRPHNWGRGRRADLADLGSCYFGPQTPKSLRSSDLPVMIDVPHQYRPSYNDPLLCASEESSPMDPPHISSQAAHAGADGHRFQPHDPQTLHQCIETAGNGPHYQPRHPCAVPPLQARRPDSYSHTSRRGPPGYFSPHVGYAFPTYDGSASTTAYDTEPAYDQLDMTKRKKYTSVSSSRLTTKAPKTFFLIGPSLPDCHHVADVFRPRFSYYPGQADRLSSTELRPAFFHQSPQVDHLDIAKIWKGLSSGKAEELIIWEATFKTVLESLLQDQLGFLHTFMMENLQPSNSNQHLLSAQTSRTRYLKISLIDLVTSMVLHCREHYPDYRWLASTGNIYLKVAQFVRIHDCFSRSTIGADLPLPGDRLAVGIEPVPDPSGAWREAPLSVVKAVWCPDFISFDRLAAIVIEGQEFLLIPKYDSTFSQSISSSILEPSSILFETPATWLRWSTDLHGFIGIVPFFSDSEEHALYPGANIIHSCDRNSPYTLQIIVNATVIECFDEDVRFEQTLRVKVAIEVLPRPIYRPRAAKLQEYYAIHPAQDMRPDPTSKLARSFTNPFTQPNRSHNASGCPAGFEASYYDTLKGMKIPVWPQPSNPHVLTFADCINTQKPCGGDSVKITNCQPFDSSKSDGSPPGNDVTSPPVSLDNPSVNHPSKSATSREVHIFDSKPLKQDRPSRLYHGSEGSQNGIIDKLASCQFQKSIEKRRVPLNLSAKEEHGDNQPNDGCDFDDEIFHLEMETNTGPAPSSSSLQPVRSNESHEPFPDFDPQSAVDLSEITSHTDRGIHALAQLCGASKPFRPTTITDKHESSDKKPVPLFDLENDEVNRSVQLPSPSTHPVEGEQFLIRYEDKARFLETLRDMAAADRDFLGSDLEDIFGDSSREESVAGTEIGEHEGADNVRGSDGYEVDEKDGSSDGMPLLPPLGVFFISGCSPDFLINICLTLLGYFPGHIHAFYCEYVYYERRSKGYTGSRAPGIFSERIQNGGELARDYYYPPAQPQPQPQPQFQPQTQQTTYGTIPT</sequence>
<dbReference type="SUPFAM" id="SSF69012">
    <property type="entry name" value="alpha-ketoacid dehydrogenase kinase, N-terminal domain"/>
    <property type="match status" value="1"/>
</dbReference>
<feature type="compositionally biased region" description="Low complexity" evidence="13">
    <location>
        <begin position="1479"/>
        <end position="1493"/>
    </location>
</feature>
<feature type="region of interest" description="Disordered" evidence="13">
    <location>
        <begin position="1211"/>
        <end position="1242"/>
    </location>
</feature>
<feature type="region of interest" description="Disordered" evidence="13">
    <location>
        <begin position="1467"/>
        <end position="1493"/>
    </location>
</feature>
<evidence type="ECO:0000313" key="16">
    <source>
        <dbReference type="Proteomes" id="UP000224634"/>
    </source>
</evidence>
<proteinExistence type="inferred from homology"/>
<feature type="compositionally biased region" description="Basic and acidic residues" evidence="13">
    <location>
        <begin position="1276"/>
        <end position="1286"/>
    </location>
</feature>
<dbReference type="PANTHER" id="PTHR11947:SF25">
    <property type="entry name" value="[PYRUVATE DEHYDROGENASE (ACETYL-TRANSFERRING)] KINASE 2, MITOCHONDRIAL"/>
    <property type="match status" value="1"/>
</dbReference>
<evidence type="ECO:0000256" key="2">
    <source>
        <dbReference type="ARBA" id="ARBA00006155"/>
    </source>
</evidence>
<feature type="region of interest" description="Disordered" evidence="13">
    <location>
        <begin position="532"/>
        <end position="554"/>
    </location>
</feature>
<dbReference type="GO" id="GO:0005524">
    <property type="term" value="F:ATP binding"/>
    <property type="evidence" value="ECO:0007669"/>
    <property type="project" value="UniProtKB-UniRule"/>
</dbReference>
<keyword evidence="5" id="KW-0812">Transmembrane</keyword>
<keyword evidence="8 12" id="KW-0067">ATP-binding</keyword>
<dbReference type="Pfam" id="PF01679">
    <property type="entry name" value="Pmp3"/>
    <property type="match status" value="1"/>
</dbReference>
<comment type="similarity">
    <text evidence="2 12">Belongs to the PDK/BCKDK protein kinase family.</text>
</comment>
<gene>
    <name evidence="15" type="ORF">AJ80_01082</name>
</gene>
<dbReference type="InterPro" id="IPR000612">
    <property type="entry name" value="PMP3"/>
</dbReference>
<dbReference type="InterPro" id="IPR039028">
    <property type="entry name" value="BCKD/PDK"/>
</dbReference>
<evidence type="ECO:0000256" key="9">
    <source>
        <dbReference type="ARBA" id="ARBA00022989"/>
    </source>
</evidence>
<dbReference type="EC" id="2.7.11.-" evidence="12"/>
<feature type="compositionally biased region" description="Pro residues" evidence="13">
    <location>
        <begin position="1468"/>
        <end position="1478"/>
    </location>
</feature>
<evidence type="ECO:0000256" key="7">
    <source>
        <dbReference type="ARBA" id="ARBA00022777"/>
    </source>
</evidence>
<protein>
    <recommendedName>
        <fullName evidence="12">Protein-serine/threonine kinase</fullName>
        <ecNumber evidence="12">2.7.11.-</ecNumber>
    </recommendedName>
</protein>
<dbReference type="GO" id="GO:0010906">
    <property type="term" value="P:regulation of glucose metabolic process"/>
    <property type="evidence" value="ECO:0007669"/>
    <property type="project" value="TreeGrafter"/>
</dbReference>
<feature type="compositionally biased region" description="Polar residues" evidence="13">
    <location>
        <begin position="1110"/>
        <end position="1130"/>
    </location>
</feature>
<feature type="compositionally biased region" description="Basic and acidic residues" evidence="13">
    <location>
        <begin position="1131"/>
        <end position="1149"/>
    </location>
</feature>
<dbReference type="GO" id="GO:0016020">
    <property type="term" value="C:membrane"/>
    <property type="evidence" value="ECO:0007669"/>
    <property type="project" value="UniProtKB-SubCell"/>
</dbReference>
<keyword evidence="16" id="KW-1185">Reference proteome</keyword>